<dbReference type="InterPro" id="IPR025614">
    <property type="entry name" value="Cell_morpho_N"/>
</dbReference>
<feature type="region of interest" description="Disordered" evidence="1">
    <location>
        <begin position="2321"/>
        <end position="2344"/>
    </location>
</feature>
<feature type="compositionally biased region" description="Low complexity" evidence="1">
    <location>
        <begin position="2327"/>
        <end position="2342"/>
    </location>
</feature>
<evidence type="ECO:0000259" key="2">
    <source>
        <dbReference type="Pfam" id="PF14222"/>
    </source>
</evidence>
<dbReference type="PANTHER" id="PTHR12295:SF30">
    <property type="entry name" value="PROTEIN FURRY"/>
    <property type="match status" value="1"/>
</dbReference>
<feature type="domain" description="Cell morphogenesis central region" evidence="4">
    <location>
        <begin position="1358"/>
        <end position="1583"/>
    </location>
</feature>
<dbReference type="InterPro" id="IPR029473">
    <property type="entry name" value="MOR2-PAG1_mid"/>
</dbReference>
<dbReference type="PANTHER" id="PTHR12295">
    <property type="entry name" value="FURRY-RELATED"/>
    <property type="match status" value="1"/>
</dbReference>
<dbReference type="GO" id="GO:0030427">
    <property type="term" value="C:site of polarized growth"/>
    <property type="evidence" value="ECO:0007669"/>
    <property type="project" value="TreeGrafter"/>
</dbReference>
<dbReference type="InterPro" id="IPR025481">
    <property type="entry name" value="Cell_Morphogen_C"/>
</dbReference>
<dbReference type="Pfam" id="PF14228">
    <property type="entry name" value="MOR2-PAG1_mid"/>
    <property type="match status" value="3"/>
</dbReference>
<accession>A0A061BB26</accession>
<evidence type="ECO:0000259" key="3">
    <source>
        <dbReference type="Pfam" id="PF14225"/>
    </source>
</evidence>
<dbReference type="InterPro" id="IPR016024">
    <property type="entry name" value="ARM-type_fold"/>
</dbReference>
<dbReference type="OrthoDB" id="6287725at2759"/>
<dbReference type="GO" id="GO:0000902">
    <property type="term" value="P:cell morphogenesis"/>
    <property type="evidence" value="ECO:0007669"/>
    <property type="project" value="InterPro"/>
</dbReference>
<evidence type="ECO:0000256" key="1">
    <source>
        <dbReference type="SAM" id="MobiDB-lite"/>
    </source>
</evidence>
<feature type="region of interest" description="Disordered" evidence="1">
    <location>
        <begin position="269"/>
        <end position="294"/>
    </location>
</feature>
<name>A0A061BB26_CYBFA</name>
<feature type="region of interest" description="Disordered" evidence="1">
    <location>
        <begin position="2379"/>
        <end position="2419"/>
    </location>
</feature>
<feature type="compositionally biased region" description="Polar residues" evidence="1">
    <location>
        <begin position="2382"/>
        <end position="2397"/>
    </location>
</feature>
<dbReference type="EMBL" id="LK052901">
    <property type="protein sequence ID" value="CDR45073.1"/>
    <property type="molecule type" value="Genomic_DNA"/>
</dbReference>
<feature type="region of interest" description="Disordered" evidence="1">
    <location>
        <begin position="1"/>
        <end position="111"/>
    </location>
</feature>
<dbReference type="InterPro" id="IPR039867">
    <property type="entry name" value="Furry/Tao3/Mor2"/>
</dbReference>
<feature type="domain" description="Cell morphogenesis protein C-terminal" evidence="3">
    <location>
        <begin position="1862"/>
        <end position="2112"/>
    </location>
</feature>
<sequence>MSGESYQYPPRQGPNGRATPAATMEIDLDMAMSPEAYQPSRSKSPFNGPNPPQQGLQSSSGSSANFQYPLVQDPRSAAQKADQSQRAPAHPMSFQSIEIDPQEPSYTPQTTDTRHVAHNSVHTDTQTPAEAGDVPNSTIQARRLTSNNTALEEINVIRKKLATDPKTPTEYTLHIIFTQFVRHAERKLNMCLTYPLNTEPPIVDLLAEGVDPAFDKIIASLGYISKNNPKPVIDSVMFWRKSKSEVAAMAADAAEKAIQDLNLHKESNFRKHAHSSSTVSRISHRRNNSSKSNIQPDSRLQFLEAAVQSSRETAIQGDRKSLISIYILCRVLIEVVKQVNFDSNADDLGGKLEEIVFSQLRSTDPILISSSIIRSANWNLFAELLGFMSGKRFLSVSDRFIADLEKIPAVVPKEIEPSIHLLIHGMRYLKLTNYPLESFEEGADFLQSIAKFFSATKSHSIKLAYCQVLTSILLPLAESVTAEANHPTWIDAINTIFNACNNNDLNEQSWLTVLTLKTSVLCVAPNELFLTHWYDIVDHNIKRLKSKHTTLEEKVVISTCIARLVWVYVFRCTESLNNTTRKIDGIMKSLFLGKGKQSWIVSDASLILPLVQIFRAVGLAAFNQTVENFVIPLMKSAFNGHSVDSLQHEKMILAVKSYVSMLADDERPLFPENPEIIERPDINFTLNNANHEEICRYCESLLVLLDIAVGPQGQSLESQTPSSPFYYAGKASFSGFRFGGDMSVQISKDLNIEVLAVVIESCPWLTFGASRKVVELLCRNSLHSDYRVANAASNALRQLSTRKKPYSLIATFAKYAFNLTERSGQANSYIISKDLLRLYLDLLEHWLKSITDRKSEVKDDFMPGVKEVEEEKVDEIELKNTITVIEEVEGHGLFFLASQDFEIRKLGLSILRIVESFDEALYEKTTRSKQKLTHTRSTSKFAADIGTRVYFILQSVDFFKLIGSQRQHLSVAERSRLGKLTQKQRRDVLVRLAESDYGIDSALWFRVFPKLLNTIFERCPMAMALCRSIVCTRLVQIHEAILEIADSPRSTQTLNHGPSEVLVEQWKLYLIVACTSLTSTNEQRLHIPEVSNGKKKSQQLLTIQHSTITSAKSVFKLTLSLLNGSNQAVRDAIIAGLSCMNINIFKTFIESVDPIFTQWESELGTKLNSKNYRLRIEVTHILNIVSKFMDEEVIINDKWIVGKLTGFIKTVKAFLSQTEVQNSFEFQKLRRYFCGLLENVYNGIQKRDDAGDWLPFEARVSCFTYLEDWCGYGKSSVISKQRYNQMTKHITNTQELAALNSAIEFERQILSIAATNTMVSLLNGKIQELRGQTLLKFDLPGLLSWIDLLLASPNETISSLARKALKSVFKFNMNDTDLYAEVFKKCILDQKVSVIEDYYVVIADSIVNCDELPLKDYQVLLLAFYGAGFNNYEIRCAAIKLLIHTENRLFSTDVACSFEERVKNKNKTIYKRALLDISTYFSSSHTELNILLISELTQYFASVNFESRKDFLTILFPWLNTVELHVEEDYSLDIKSYMVLVNLLEVTVRFSESIPNEVEALWISLGNGSNMNNITAIMRFVLHTSLVKRNPLFVEFASKVLVYLSASSMTLADSLIAYIDHKNMVPPQPTEFETPADDIGLPYIADIWSTLSYTGKDSVFSIGQLALIFLSDLFVIPKESLNSKIPILLHVSFVLLDHYFPVVQESSGKLIIYILSTVTSHPKLQQTKNLIRNNQKCLWTYDDLNNDKNGAGARSPRDMDLLVRNILEIFSATHPNIQEEWGRVSLAWATNCAVRHIACRSFQVFRSLLSFLDQTMLRDMLHRLSNTISDETPDIQGFAMQILMTLNAIVSELDAEKLIDFPQLFWATVASLNTVNEHEFIELLSVLNKFLSKIDLDSEETVQCLVSTFPSNWEGNFEGLQQIIMIGLRSSSSWEASLQLLDKLNKLNNSDIIAGESRLLFALLANIPRYLHNVDKGEMSEDVLESAEVLSKMALNNGQANLARIIDSFAKSRFRSKEDFIRQLINNICENFLHDYSGQIVIFLLGLLSNRIDWVKVETMRALKLLFPKIDLSQPQFQGCGADLISPLLRLLLTPFAQQVLEVLDETNSISGSKLDKDILRMSLGNKAVKKDYERTATLFGIPEESGWSIPMPAITAATTRNNVHAVFSTCVAFVESSEAPPPQQEQIKFHLEDYYSVPNADTVSVAEENDGSLSHMWAELDNFDSFFTKDTESLSQYSSATSGQENNMHFRTTSADTRYSNADQLAPFESAPQIYDKKVSVILNRSLARTQSNTSFKTSLADSFSNTDNRHLSGISTRETIRGNIGSPTLGSPPTSPTSPLSREDMFRFDNVLGQKTHIKAQQPKRKTGRFSAQLGPEYLNNWSTPHKATSPTISVKQLKERSSGFSLNREKRHQEHK</sequence>
<feature type="domain" description="Cell morphogenesis protein N-terminal" evidence="2">
    <location>
        <begin position="318"/>
        <end position="847"/>
    </location>
</feature>
<feature type="domain" description="Cell morphogenesis central region" evidence="4">
    <location>
        <begin position="1656"/>
        <end position="1835"/>
    </location>
</feature>
<dbReference type="Pfam" id="PF14225">
    <property type="entry name" value="MOR2-PAG1_C"/>
    <property type="match status" value="1"/>
</dbReference>
<feature type="compositionally biased region" description="Low complexity" evidence="1">
    <location>
        <begin position="53"/>
        <end position="67"/>
    </location>
</feature>
<dbReference type="VEuPathDB" id="FungiDB:BON22_1377"/>
<evidence type="ECO:0000259" key="4">
    <source>
        <dbReference type="Pfam" id="PF14228"/>
    </source>
</evidence>
<gene>
    <name evidence="5" type="ORF">CYFA0S_16e01750g</name>
</gene>
<feature type="domain" description="Cell morphogenesis central region" evidence="4">
    <location>
        <begin position="887"/>
        <end position="1276"/>
    </location>
</feature>
<feature type="compositionally biased region" description="Basic and acidic residues" evidence="1">
    <location>
        <begin position="2399"/>
        <end position="2419"/>
    </location>
</feature>
<dbReference type="SUPFAM" id="SSF48371">
    <property type="entry name" value="ARM repeat"/>
    <property type="match status" value="2"/>
</dbReference>
<dbReference type="GO" id="GO:0005938">
    <property type="term" value="C:cell cortex"/>
    <property type="evidence" value="ECO:0007669"/>
    <property type="project" value="TreeGrafter"/>
</dbReference>
<proteinExistence type="predicted"/>
<evidence type="ECO:0000313" key="5">
    <source>
        <dbReference type="EMBL" id="CDR45073.1"/>
    </source>
</evidence>
<dbReference type="PhylomeDB" id="A0A061BB26"/>
<organism evidence="5">
    <name type="scientific">Cyberlindnera fabianii</name>
    <name type="common">Yeast</name>
    <name type="synonym">Hansenula fabianii</name>
    <dbReference type="NCBI Taxonomy" id="36022"/>
    <lineage>
        <taxon>Eukaryota</taxon>
        <taxon>Fungi</taxon>
        <taxon>Dikarya</taxon>
        <taxon>Ascomycota</taxon>
        <taxon>Saccharomycotina</taxon>
        <taxon>Saccharomycetes</taxon>
        <taxon>Phaffomycetales</taxon>
        <taxon>Phaffomycetaceae</taxon>
        <taxon>Cyberlindnera</taxon>
    </lineage>
</organism>
<reference evidence="5" key="1">
    <citation type="journal article" date="2014" name="Genome Announc.">
        <title>Genome sequence of the yeast Cyberlindnera fabianii (Hansenula fabianii).</title>
        <authorList>
            <person name="Freel K.C."/>
            <person name="Sarilar V."/>
            <person name="Neuveglise C."/>
            <person name="Devillers H."/>
            <person name="Friedrich A."/>
            <person name="Schacherer J."/>
        </authorList>
    </citation>
    <scope>NUCLEOTIDE SEQUENCE</scope>
    <source>
        <strain evidence="5">YJS4271</strain>
    </source>
</reference>
<dbReference type="Pfam" id="PF14222">
    <property type="entry name" value="MOR2-PAG1_N"/>
    <property type="match status" value="1"/>
</dbReference>
<protein>
    <submittedName>
        <fullName evidence="5">CYFA0S16e01750g1_1</fullName>
    </submittedName>
</protein>